<gene>
    <name evidence="1" type="ORF">ACOLOM_LOCUS9798</name>
</gene>
<name>A0ACA9P3I3_9GLOM</name>
<evidence type="ECO:0000313" key="1">
    <source>
        <dbReference type="EMBL" id="CAG8690368.1"/>
    </source>
</evidence>
<dbReference type="EMBL" id="CAJVPT010029342">
    <property type="protein sequence ID" value="CAG8690368.1"/>
    <property type="molecule type" value="Genomic_DNA"/>
</dbReference>
<comment type="caution">
    <text evidence="1">The sequence shown here is derived from an EMBL/GenBank/DDBJ whole genome shotgun (WGS) entry which is preliminary data.</text>
</comment>
<reference evidence="1" key="1">
    <citation type="submission" date="2021-06" db="EMBL/GenBank/DDBJ databases">
        <authorList>
            <person name="Kallberg Y."/>
            <person name="Tangrot J."/>
            <person name="Rosling A."/>
        </authorList>
    </citation>
    <scope>NUCLEOTIDE SEQUENCE</scope>
    <source>
        <strain evidence="1">CL356</strain>
    </source>
</reference>
<accession>A0ACA9P3I3</accession>
<keyword evidence="2" id="KW-1185">Reference proteome</keyword>
<organism evidence="1 2">
    <name type="scientific">Acaulospora colombiana</name>
    <dbReference type="NCBI Taxonomy" id="27376"/>
    <lineage>
        <taxon>Eukaryota</taxon>
        <taxon>Fungi</taxon>
        <taxon>Fungi incertae sedis</taxon>
        <taxon>Mucoromycota</taxon>
        <taxon>Glomeromycotina</taxon>
        <taxon>Glomeromycetes</taxon>
        <taxon>Diversisporales</taxon>
        <taxon>Acaulosporaceae</taxon>
        <taxon>Acaulospora</taxon>
    </lineage>
</organism>
<evidence type="ECO:0000313" key="2">
    <source>
        <dbReference type="Proteomes" id="UP000789525"/>
    </source>
</evidence>
<sequence>MEDPKKYGGGRESRCEQNKSDTNKAEKLEFSPSWTAKRSPSGHCQSRNRANRAIPIGCFIPHPSGNSGPTAERRIPIPAFQTPPSLSYRMRPGLSPLSAARAPFSTASAVLKAPPAGFTYFPNFLSRQEQLLLTRAALDHLDNAVGSPATRKRRKRLLATGSVSPNEWGFLPEKECYDFEEGHFDGVIRYYREARVTDAQWASFPDPGLQDTLARVRSLLPPQTPLQTHVLHLSERGEILPHIDNVEASGSIILGPSTRARKLLYTTVIISLLSASFALRSLIHISYDT</sequence>
<dbReference type="Proteomes" id="UP000789525">
    <property type="component" value="Unassembled WGS sequence"/>
</dbReference>
<proteinExistence type="predicted"/>
<protein>
    <submittedName>
        <fullName evidence="1">1622_t:CDS:1</fullName>
    </submittedName>
</protein>